<protein>
    <submittedName>
        <fullName evidence="1">Lipopolysaccharide kinase (Kdo/WaaP) family protein</fullName>
    </submittedName>
</protein>
<keyword evidence="1" id="KW-0418">Kinase</keyword>
<evidence type="ECO:0000313" key="2">
    <source>
        <dbReference type="Proteomes" id="UP000295472"/>
    </source>
</evidence>
<sequence>MKIKSYESDNIDFYYNKAPSNKIIEMAKYCLENINISNKSFEPVKMSSQRKVFKVNIGSENYYFKKYSYRNLEKKIKNIFRKSSAYRAFKISNELIEKRITVVKPILAAEYKHSPIKIDSVFITKDFGGINLQDFIAYKNYSQKEKEKIIIELAKLWAKLYKNNYINGDPNLPGVLLNFDDGLQLSFVDVDNFKQVIYLSEKRIIKNLAKFNAHSYSGLAKMDGKKLTDTDRKLFLDYLVENYSFKSSTIEVFNKIDYFTYKVLKKWGKEGLMI</sequence>
<name>A0A4R8GCF8_9FIRM</name>
<dbReference type="AlphaFoldDB" id="A0A4R8GCF8"/>
<evidence type="ECO:0000313" key="1">
    <source>
        <dbReference type="EMBL" id="TDX37799.1"/>
    </source>
</evidence>
<dbReference type="SUPFAM" id="SSF56112">
    <property type="entry name" value="Protein kinase-like (PK-like)"/>
    <property type="match status" value="1"/>
</dbReference>
<comment type="caution">
    <text evidence="1">The sequence shown here is derived from an EMBL/GenBank/DDBJ whole genome shotgun (WGS) entry which is preliminary data.</text>
</comment>
<keyword evidence="1" id="KW-0808">Transferase</keyword>
<reference evidence="1 2" key="1">
    <citation type="submission" date="2019-03" db="EMBL/GenBank/DDBJ databases">
        <title>Subsurface microbial communities from deep shales in Ohio and West Virginia, USA.</title>
        <authorList>
            <person name="Wrighton K."/>
        </authorList>
    </citation>
    <scope>NUCLEOTIDE SEQUENCE [LARGE SCALE GENOMIC DNA]</scope>
    <source>
        <strain evidence="1 2">DSMZ 11287</strain>
    </source>
</reference>
<dbReference type="InterPro" id="IPR011009">
    <property type="entry name" value="Kinase-like_dom_sf"/>
</dbReference>
<gene>
    <name evidence="1" type="ORF">C7954_1388</name>
</gene>
<dbReference type="EMBL" id="SOEF01000038">
    <property type="protein sequence ID" value="TDX37799.1"/>
    <property type="molecule type" value="Genomic_DNA"/>
</dbReference>
<organism evidence="1 2">
    <name type="scientific">Halanaerobium congolense</name>
    <dbReference type="NCBI Taxonomy" id="54121"/>
    <lineage>
        <taxon>Bacteria</taxon>
        <taxon>Bacillati</taxon>
        <taxon>Bacillota</taxon>
        <taxon>Clostridia</taxon>
        <taxon>Halanaerobiales</taxon>
        <taxon>Halanaerobiaceae</taxon>
        <taxon>Halanaerobium</taxon>
    </lineage>
</organism>
<dbReference type="Proteomes" id="UP000295472">
    <property type="component" value="Unassembled WGS sequence"/>
</dbReference>
<dbReference type="Pfam" id="PF06293">
    <property type="entry name" value="Kdo"/>
    <property type="match status" value="1"/>
</dbReference>
<dbReference type="GO" id="GO:0016301">
    <property type="term" value="F:kinase activity"/>
    <property type="evidence" value="ECO:0007669"/>
    <property type="project" value="UniProtKB-KW"/>
</dbReference>
<proteinExistence type="predicted"/>
<dbReference type="RefSeq" id="WP_133505517.1">
    <property type="nucleotide sequence ID" value="NZ_SNXF01000005.1"/>
</dbReference>
<dbReference type="GeneID" id="57013734"/>
<accession>A0A4R8GCF8</accession>